<feature type="transmembrane region" description="Helical" evidence="1">
    <location>
        <begin position="594"/>
        <end position="627"/>
    </location>
</feature>
<evidence type="ECO:0000259" key="2">
    <source>
        <dbReference type="Pfam" id="PF06808"/>
    </source>
</evidence>
<sequence length="640" mass="68237">MDTTVSENQEKKVSSGKKRSFSGNLKILVTVFTVALAVFQLYTAFFGVLPAMQQRSLHLAFVLPLIFLLYPMWKTSPKDRPSLFDWIFAAAAAACTVYVYLMYEDIASRAGMYTQYELYLGVAMIFLVFEAARRVLGYPLPIFCGLFILFAYYGRSMPGPFKHFGLSIPRIIEELYLTTDGLFGLVTGVSATYIYLFILFGAFLSSTGTSQFFNDLSMALTGHLKGGPAKIAVVSSALMGTISGSTSANVATTGAFTIPLMKKIGYQPHFAGAVEAAASTGGQIMPPVLGAAAFIIADSLGISYLKVLSAAVVPAILYFWSIWCCLSLEAAKLGLQGLPKDALPRVKDVLVKSGYKSIPLFGIIYFLVQGYNPLYAGCWGIVLATLLSFVKKEDRLDIKSFIATLEDGSKSALSVAIACVIVGVVIGMMGATGIALKVGDVILSFTKGNLLLTLISTMILSMILGMGMPTTASYVMASAVAAPALILLGAKPLDVHFFVFFYAVLSSVTPPVCVGAYTAAGIAGSDPNKTAFTSIKLALAGFIVPFVFIYSPEIMLTNVVSWPVTIFAIITALIGVFGLSIATEGYIAAPVPFWGRLLAFAGAVLLIFPGVVTDAAGFSLLGLVIFYNLKFQKRSTPAGA</sequence>
<dbReference type="RefSeq" id="WP_243833901.1">
    <property type="nucleotide sequence ID" value="NZ_SORI01000015.1"/>
</dbReference>
<feature type="transmembrane region" description="Helical" evidence="1">
    <location>
        <begin position="175"/>
        <end position="204"/>
    </location>
</feature>
<gene>
    <name evidence="3" type="ORF">C8D99_11554</name>
</gene>
<dbReference type="PANTHER" id="PTHR43849:SF2">
    <property type="entry name" value="BLL3936 PROTEIN"/>
    <property type="match status" value="1"/>
</dbReference>
<feature type="transmembrane region" description="Helical" evidence="1">
    <location>
        <begin position="531"/>
        <end position="550"/>
    </location>
</feature>
<dbReference type="Proteomes" id="UP000295066">
    <property type="component" value="Unassembled WGS sequence"/>
</dbReference>
<feature type="transmembrane region" description="Helical" evidence="1">
    <location>
        <begin position="307"/>
        <end position="328"/>
    </location>
</feature>
<keyword evidence="1" id="KW-1133">Transmembrane helix</keyword>
<dbReference type="PANTHER" id="PTHR43849">
    <property type="entry name" value="BLL3936 PROTEIN"/>
    <property type="match status" value="1"/>
</dbReference>
<evidence type="ECO:0000313" key="4">
    <source>
        <dbReference type="Proteomes" id="UP000295066"/>
    </source>
</evidence>
<dbReference type="AlphaFoldDB" id="A0A4R8M697"/>
<feature type="transmembrane region" description="Helical" evidence="1">
    <location>
        <begin position="27"/>
        <end position="49"/>
    </location>
</feature>
<keyword evidence="4" id="KW-1185">Reference proteome</keyword>
<feature type="transmembrane region" description="Helical" evidence="1">
    <location>
        <begin position="135"/>
        <end position="154"/>
    </location>
</feature>
<feature type="transmembrane region" description="Helical" evidence="1">
    <location>
        <begin position="496"/>
        <end position="519"/>
    </location>
</feature>
<feature type="transmembrane region" description="Helical" evidence="1">
    <location>
        <begin position="411"/>
        <end position="436"/>
    </location>
</feature>
<feature type="transmembrane region" description="Helical" evidence="1">
    <location>
        <begin position="56"/>
        <end position="73"/>
    </location>
</feature>
<evidence type="ECO:0000313" key="3">
    <source>
        <dbReference type="EMBL" id="TDY58036.1"/>
    </source>
</evidence>
<dbReference type="NCBIfam" id="TIGR02123">
    <property type="entry name" value="TRAP_fused"/>
    <property type="match status" value="1"/>
</dbReference>
<name>A0A4R8M697_9BACT</name>
<reference evidence="3 4" key="1">
    <citation type="submission" date="2019-03" db="EMBL/GenBank/DDBJ databases">
        <title>Genomic Encyclopedia of Type Strains, Phase IV (KMG-IV): sequencing the most valuable type-strain genomes for metagenomic binning, comparative biology and taxonomic classification.</title>
        <authorList>
            <person name="Goeker M."/>
        </authorList>
    </citation>
    <scope>NUCLEOTIDE SEQUENCE [LARGE SCALE GENOMIC DNA]</scope>
    <source>
        <strain evidence="3 4">DSM 25964</strain>
    </source>
</reference>
<feature type="domain" description="TRAP C4-dicarboxylate transport system permease DctM subunit" evidence="2">
    <location>
        <begin position="124"/>
        <end position="560"/>
    </location>
</feature>
<dbReference type="InterPro" id="IPR010656">
    <property type="entry name" value="DctM"/>
</dbReference>
<feature type="transmembrane region" description="Helical" evidence="1">
    <location>
        <begin position="85"/>
        <end position="103"/>
    </location>
</feature>
<dbReference type="EMBL" id="SORI01000015">
    <property type="protein sequence ID" value="TDY58036.1"/>
    <property type="molecule type" value="Genomic_DNA"/>
</dbReference>
<proteinExistence type="predicted"/>
<comment type="caution">
    <text evidence="3">The sequence shown here is derived from an EMBL/GenBank/DDBJ whole genome shotgun (WGS) entry which is preliminary data.</text>
</comment>
<evidence type="ECO:0000256" key="1">
    <source>
        <dbReference type="SAM" id="Phobius"/>
    </source>
</evidence>
<accession>A0A4R8M697</accession>
<organism evidence="3 4">
    <name type="scientific">Aminivibrio pyruvatiphilus</name>
    <dbReference type="NCBI Taxonomy" id="1005740"/>
    <lineage>
        <taxon>Bacteria</taxon>
        <taxon>Thermotogati</taxon>
        <taxon>Synergistota</taxon>
        <taxon>Synergistia</taxon>
        <taxon>Synergistales</taxon>
        <taxon>Aminobacteriaceae</taxon>
        <taxon>Aminivibrio</taxon>
    </lineage>
</organism>
<keyword evidence="1" id="KW-0812">Transmembrane</keyword>
<protein>
    <submittedName>
        <fullName evidence="3">TRAP transporter 4TM/12TM fusion protein</fullName>
    </submittedName>
</protein>
<feature type="transmembrane region" description="Helical" evidence="1">
    <location>
        <begin position="562"/>
        <end position="582"/>
    </location>
</feature>
<dbReference type="InterPro" id="IPR011853">
    <property type="entry name" value="TRAP_DctM-Dct_fused"/>
</dbReference>
<keyword evidence="1" id="KW-0472">Membrane</keyword>
<dbReference type="Pfam" id="PF06808">
    <property type="entry name" value="DctM"/>
    <property type="match status" value="1"/>
</dbReference>